<reference evidence="5" key="1">
    <citation type="journal article" date="2019" name="Int. J. Syst. Evol. Microbiol.">
        <title>The Global Catalogue of Microorganisms (GCM) 10K type strain sequencing project: providing services to taxonomists for standard genome sequencing and annotation.</title>
        <authorList>
            <consortium name="The Broad Institute Genomics Platform"/>
            <consortium name="The Broad Institute Genome Sequencing Center for Infectious Disease"/>
            <person name="Wu L."/>
            <person name="Ma J."/>
        </authorList>
    </citation>
    <scope>NUCLEOTIDE SEQUENCE [LARGE SCALE GENOMIC DNA]</scope>
    <source>
        <strain evidence="5">CGMCC 1.15419</strain>
    </source>
</reference>
<dbReference type="Gene3D" id="3.40.50.720">
    <property type="entry name" value="NAD(P)-binding Rossmann-like Domain"/>
    <property type="match status" value="1"/>
</dbReference>
<keyword evidence="1" id="KW-0520">NAD</keyword>
<dbReference type="Proteomes" id="UP000640509">
    <property type="component" value="Unassembled WGS sequence"/>
</dbReference>
<dbReference type="InterPro" id="IPR036291">
    <property type="entry name" value="NAD(P)-bd_dom_sf"/>
</dbReference>
<gene>
    <name evidence="4" type="ORF">GCM10011402_12060</name>
</gene>
<dbReference type="SUPFAM" id="SSF51735">
    <property type="entry name" value="NAD(P)-binding Rossmann-fold domains"/>
    <property type="match status" value="1"/>
</dbReference>
<evidence type="ECO:0000313" key="5">
    <source>
        <dbReference type="Proteomes" id="UP000640509"/>
    </source>
</evidence>
<organism evidence="4 5">
    <name type="scientific">Paracoccus acridae</name>
    <dbReference type="NCBI Taxonomy" id="1795310"/>
    <lineage>
        <taxon>Bacteria</taxon>
        <taxon>Pseudomonadati</taxon>
        <taxon>Pseudomonadota</taxon>
        <taxon>Alphaproteobacteria</taxon>
        <taxon>Rhodobacterales</taxon>
        <taxon>Paracoccaceae</taxon>
        <taxon>Paracoccus</taxon>
    </lineage>
</organism>
<feature type="region of interest" description="Disordered" evidence="2">
    <location>
        <begin position="312"/>
        <end position="331"/>
    </location>
</feature>
<proteinExistence type="predicted"/>
<dbReference type="Pfam" id="PF01370">
    <property type="entry name" value="Epimerase"/>
    <property type="match status" value="1"/>
</dbReference>
<comment type="caution">
    <text evidence="4">The sequence shown here is derived from an EMBL/GenBank/DDBJ whole genome shotgun (WGS) entry which is preliminary data.</text>
</comment>
<feature type="domain" description="NAD-dependent epimerase/dehydratase" evidence="3">
    <location>
        <begin position="122"/>
        <end position="235"/>
    </location>
</feature>
<sequence length="331" mass="35558">MLSFFVPTLPAGPAAGKRLASRLPDGYRAVMKMLVFGHGYSAGFLTPLLRARGWQVTGTTRNDPDRVAAAGAQPVLWPGEEERLRSEIASADAVLVSAAPGPQGDPVLAAFRDDLARARPFWLGYLSTTGVYGDRNGGWVDEDSALDATGPRGAARIRAESDWRALADQAGLPLHIFRLAGIYGPGRGPFEKVRNGTARRIIKPGQVFSRIHAEDIARVLLASIDRPAPGTAYNLCDDDPAPPQEVLAHAAALLGLPPPPEVPFEKAEMTPMARSFYADSKRVSNRRIKDDLGIRLRYPDYRSGLAAILAAEDASPHGHRPAPVHDRGDGA</sequence>
<dbReference type="InterPro" id="IPR001509">
    <property type="entry name" value="Epimerase_deHydtase"/>
</dbReference>
<dbReference type="EMBL" id="BMIV01000003">
    <property type="protein sequence ID" value="GGF61616.1"/>
    <property type="molecule type" value="Genomic_DNA"/>
</dbReference>
<dbReference type="CDD" id="cd05266">
    <property type="entry name" value="SDR_a4"/>
    <property type="match status" value="1"/>
</dbReference>
<protein>
    <submittedName>
        <fullName evidence="4">NAD(P)-dependent oxidoreductase</fullName>
    </submittedName>
</protein>
<dbReference type="PANTHER" id="PTHR43574">
    <property type="entry name" value="EPIMERASE-RELATED"/>
    <property type="match status" value="1"/>
</dbReference>
<evidence type="ECO:0000256" key="2">
    <source>
        <dbReference type="SAM" id="MobiDB-lite"/>
    </source>
</evidence>
<evidence type="ECO:0000256" key="1">
    <source>
        <dbReference type="ARBA" id="ARBA00023027"/>
    </source>
</evidence>
<evidence type="ECO:0000259" key="3">
    <source>
        <dbReference type="Pfam" id="PF01370"/>
    </source>
</evidence>
<name>A0ABQ1VF50_9RHOB</name>
<keyword evidence="5" id="KW-1185">Reference proteome</keyword>
<evidence type="ECO:0000313" key="4">
    <source>
        <dbReference type="EMBL" id="GGF61616.1"/>
    </source>
</evidence>
<accession>A0ABQ1VF50</accession>